<keyword evidence="4" id="KW-1185">Reference proteome</keyword>
<dbReference type="SUPFAM" id="SSF48371">
    <property type="entry name" value="ARM repeat"/>
    <property type="match status" value="1"/>
</dbReference>
<dbReference type="InterPro" id="IPR007991">
    <property type="entry name" value="RNA_pol_I_trans_ini_fac_RRN3"/>
</dbReference>
<dbReference type="InterPro" id="IPR016024">
    <property type="entry name" value="ARM-type_fold"/>
</dbReference>
<dbReference type="Pfam" id="PF05327">
    <property type="entry name" value="RRN3"/>
    <property type="match status" value="1"/>
</dbReference>
<proteinExistence type="inferred from homology"/>
<reference evidence="3" key="1">
    <citation type="submission" date="2020-04" db="EMBL/GenBank/DDBJ databases">
        <authorList>
            <person name="Alioto T."/>
            <person name="Alioto T."/>
            <person name="Gomez Garrido J."/>
        </authorList>
    </citation>
    <scope>NUCLEOTIDE SEQUENCE</scope>
    <source>
        <strain evidence="3">A484AB</strain>
    </source>
</reference>
<gene>
    <name evidence="3" type="ORF">PACLA_8A075447</name>
</gene>
<dbReference type="Proteomes" id="UP001152795">
    <property type="component" value="Unassembled WGS sequence"/>
</dbReference>
<evidence type="ECO:0000313" key="3">
    <source>
        <dbReference type="EMBL" id="CAB3982532.1"/>
    </source>
</evidence>
<keyword evidence="3" id="KW-0396">Initiation factor</keyword>
<dbReference type="PANTHER" id="PTHR12790">
    <property type="entry name" value="TRANSCRIPTION INITIATION FACTOR IA RRN3"/>
    <property type="match status" value="1"/>
</dbReference>
<dbReference type="AlphaFoldDB" id="A0A7D9DCR2"/>
<evidence type="ECO:0000256" key="2">
    <source>
        <dbReference type="SAM" id="MobiDB-lite"/>
    </source>
</evidence>
<dbReference type="PANTHER" id="PTHR12790:SF0">
    <property type="entry name" value="RNA POLYMERASE I-SPECIFIC TRANSCRIPTION INITIATION FACTOR RRN3-RELATED"/>
    <property type="match status" value="1"/>
</dbReference>
<organism evidence="3 4">
    <name type="scientific">Paramuricea clavata</name>
    <name type="common">Red gorgonian</name>
    <name type="synonym">Violescent sea-whip</name>
    <dbReference type="NCBI Taxonomy" id="317549"/>
    <lineage>
        <taxon>Eukaryota</taxon>
        <taxon>Metazoa</taxon>
        <taxon>Cnidaria</taxon>
        <taxon>Anthozoa</taxon>
        <taxon>Octocorallia</taxon>
        <taxon>Malacalcyonacea</taxon>
        <taxon>Plexauridae</taxon>
        <taxon>Paramuricea</taxon>
    </lineage>
</organism>
<evidence type="ECO:0000256" key="1">
    <source>
        <dbReference type="ARBA" id="ARBA00010098"/>
    </source>
</evidence>
<dbReference type="GO" id="GO:0003743">
    <property type="term" value="F:translation initiation factor activity"/>
    <property type="evidence" value="ECO:0007669"/>
    <property type="project" value="UniProtKB-KW"/>
</dbReference>
<keyword evidence="3" id="KW-0648">Protein biosynthesis</keyword>
<feature type="compositionally biased region" description="Basic and acidic residues" evidence="2">
    <location>
        <begin position="249"/>
        <end position="260"/>
    </location>
</feature>
<protein>
    <submittedName>
        <fullName evidence="3">RNA polymerase I-specific transcription initiation factor RRN3</fullName>
    </submittedName>
</protein>
<dbReference type="GO" id="GO:0001181">
    <property type="term" value="F:RNA polymerase I general transcription initiation factor activity"/>
    <property type="evidence" value="ECO:0007669"/>
    <property type="project" value="InterPro"/>
</dbReference>
<comment type="similarity">
    <text evidence="1">Belongs to the RRN3 family.</text>
</comment>
<comment type="caution">
    <text evidence="3">The sequence shown here is derived from an EMBL/GenBank/DDBJ whole genome shotgun (WGS) entry which is preliminary data.</text>
</comment>
<dbReference type="GO" id="GO:0001042">
    <property type="term" value="F:RNA polymerase I core binding"/>
    <property type="evidence" value="ECO:0007669"/>
    <property type="project" value="TreeGrafter"/>
</dbReference>
<dbReference type="GO" id="GO:0005634">
    <property type="term" value="C:nucleus"/>
    <property type="evidence" value="ECO:0007669"/>
    <property type="project" value="TreeGrafter"/>
</dbReference>
<feature type="region of interest" description="Disordered" evidence="2">
    <location>
        <begin position="239"/>
        <end position="260"/>
    </location>
</feature>
<sequence>MSKDTENETSQQDKGNLRGEVLLSGFIKKALLAFTQGKTKDYDSLVQKLIICKDKPADMRKYLHGLKNCISSLTKEYDTLVGAALSLPWSDKEDETVDEFVDFLMNLVSSQTYYLHACLKMLIKNFSPYVKKGSTLEEIDLDEQQKRFQNTHKALQVVVEIVPTAPAYLLPVIVQGYLYLKRSVTHHEFYVKNLLELSEYVPSLHEDILEVICSHFLKIDVEIPKQELENAQDDITQFDVELEPDSDEETTKTEDEEKTEKMQNEMAEKLDILMNMVFEYIKKACYNEEKYNLDSASDLFDKLLEVFLKVVFPTHDSCHVQFLIFYICSFDQIFVNKFLEVCWTKFQDPNTPLILRQIAAAYIGSLVARANYITLSVVQTCLELLVNWIHGYIDEFDSTSGKPDVNKHGHFYSLCQAIFYIFVFCHPQLLGHKDGIKFVRRLNFERIVTCKLNPLKVCLSTVVKMFALVTRTNEVVFCYTIIEKNNRSILPVASSSFSSSVAKLSLLNQLDSFFPFDPYFLKRSRKCIVDIYREWEDLEPDHDEDEENDDYLDLGKTPESLPMTSLNSLSGMSISPGFTKT</sequence>
<name>A0A7D9DCR2_PARCT</name>
<accession>A0A7D9DCR2</accession>
<dbReference type="OrthoDB" id="26970at2759"/>
<dbReference type="EMBL" id="CACRXK020000513">
    <property type="protein sequence ID" value="CAB3982532.1"/>
    <property type="molecule type" value="Genomic_DNA"/>
</dbReference>
<dbReference type="GO" id="GO:0006361">
    <property type="term" value="P:transcription initiation at RNA polymerase I promoter"/>
    <property type="evidence" value="ECO:0007669"/>
    <property type="project" value="InterPro"/>
</dbReference>
<evidence type="ECO:0000313" key="4">
    <source>
        <dbReference type="Proteomes" id="UP001152795"/>
    </source>
</evidence>